<dbReference type="OrthoDB" id="2246723at2759"/>
<evidence type="ECO:0000313" key="2">
    <source>
        <dbReference type="Proteomes" id="UP000093000"/>
    </source>
</evidence>
<name>A0A1C7N301_9FUNG</name>
<sequence>MFYIGRQDLKNFILRKENPTLKSFITEYQHIITKTNCSNSWHELKRLWTKRYKALVTENRPALLAHIKKLCKVNSDLWIDAYDKVTERSAIKIKLLEWCKDAFKGEPITVDIATIESEIDAMKEDPSLVDELSIMSLNMLKIFNDLNTIEKHVLKLVVSDIVNIRNEDYLAVLSSHLKPETMRKLKDVGIDDSLDEDTKKKIKQEFDEGIKAIKDNGLAKQGRSAAGIGPQVGNVLNFLVNKIDTWKKRMKKVDPEHSADGSSTTKKRKLDLSENDILQVVKEVLETIFADTDLFWVSGEKTSLATKKSKIENGTLSRSSNKSNIVGRKSDLLLLNEDETVLCAAEMKDGCSNNSSSQESKSCRITKCIRQYNSMIAGGKTCVGMDWNGFQGYVYYCKAYEGIDLVLGFKQLLLPVTIEELELFGETLLALYEMKTFLVEYSCSLGSSFVDADDSAVYHSA</sequence>
<keyword evidence="2" id="KW-1185">Reference proteome</keyword>
<proteinExistence type="predicted"/>
<accession>A0A1C7N301</accession>
<comment type="caution">
    <text evidence="1">The sequence shown here is derived from an EMBL/GenBank/DDBJ whole genome shotgun (WGS) entry which is preliminary data.</text>
</comment>
<reference evidence="1 2" key="1">
    <citation type="submission" date="2016-03" db="EMBL/GenBank/DDBJ databases">
        <title>Choanephora cucurbitarum.</title>
        <authorList>
            <person name="Min B."/>
            <person name="Park H."/>
            <person name="Park J.-H."/>
            <person name="Shin H.-D."/>
            <person name="Choi I.-G."/>
        </authorList>
    </citation>
    <scope>NUCLEOTIDE SEQUENCE [LARGE SCALE GENOMIC DNA]</scope>
    <source>
        <strain evidence="1 2">KUS-F28377</strain>
    </source>
</reference>
<dbReference type="EMBL" id="LUGH01000657">
    <property type="protein sequence ID" value="OBZ83470.1"/>
    <property type="molecule type" value="Genomic_DNA"/>
</dbReference>
<dbReference type="InParanoid" id="A0A1C7N301"/>
<gene>
    <name evidence="1" type="ORF">A0J61_08479</name>
</gene>
<dbReference type="Proteomes" id="UP000093000">
    <property type="component" value="Unassembled WGS sequence"/>
</dbReference>
<evidence type="ECO:0000313" key="1">
    <source>
        <dbReference type="EMBL" id="OBZ83470.1"/>
    </source>
</evidence>
<organism evidence="1 2">
    <name type="scientific">Choanephora cucurbitarum</name>
    <dbReference type="NCBI Taxonomy" id="101091"/>
    <lineage>
        <taxon>Eukaryota</taxon>
        <taxon>Fungi</taxon>
        <taxon>Fungi incertae sedis</taxon>
        <taxon>Mucoromycota</taxon>
        <taxon>Mucoromycotina</taxon>
        <taxon>Mucoromycetes</taxon>
        <taxon>Mucorales</taxon>
        <taxon>Mucorineae</taxon>
        <taxon>Choanephoraceae</taxon>
        <taxon>Choanephoroideae</taxon>
        <taxon>Choanephora</taxon>
    </lineage>
</organism>
<dbReference type="AlphaFoldDB" id="A0A1C7N301"/>
<protein>
    <submittedName>
        <fullName evidence="1">Uncharacterized protein</fullName>
    </submittedName>
</protein>